<dbReference type="AlphaFoldDB" id="E9G7F7"/>
<accession>E9G7F7</accession>
<sequence>MREIKCPVCLSLDYTSNAQLRRHLIRQHNSYGTLPKVLKCEGDCYTEMKGASSFIRHLREQHIFENTDHKNLNTATVSSSVVQSNSVEESSYVDQSNSVVNQDDVEELNVALSDINALEKTSVLSELKNKLKSEMSPMIFALRAKENVPNCVTNEMVLFVKNFTRSLMEESSDGTFNLTDNVKHALTDHFEGPLT</sequence>
<proteinExistence type="predicted"/>
<dbReference type="PROSITE" id="PS00028">
    <property type="entry name" value="ZINC_FINGER_C2H2_1"/>
    <property type="match status" value="1"/>
</dbReference>
<name>E9G7F7_DAPPU</name>
<evidence type="ECO:0000313" key="2">
    <source>
        <dbReference type="EMBL" id="EFX84651.1"/>
    </source>
</evidence>
<dbReference type="KEGG" id="dpx:DAPPUDRAFT_314778"/>
<evidence type="ECO:0000313" key="3">
    <source>
        <dbReference type="Proteomes" id="UP000000305"/>
    </source>
</evidence>
<protein>
    <recommendedName>
        <fullName evidence="1">C2H2-type domain-containing protein</fullName>
    </recommendedName>
</protein>
<feature type="domain" description="C2H2-type" evidence="1">
    <location>
        <begin position="40"/>
        <end position="62"/>
    </location>
</feature>
<dbReference type="HOGENOM" id="CLU_1397635_0_0_1"/>
<organism evidence="2 3">
    <name type="scientific">Daphnia pulex</name>
    <name type="common">Water flea</name>
    <dbReference type="NCBI Taxonomy" id="6669"/>
    <lineage>
        <taxon>Eukaryota</taxon>
        <taxon>Metazoa</taxon>
        <taxon>Ecdysozoa</taxon>
        <taxon>Arthropoda</taxon>
        <taxon>Crustacea</taxon>
        <taxon>Branchiopoda</taxon>
        <taxon>Diplostraca</taxon>
        <taxon>Cladocera</taxon>
        <taxon>Anomopoda</taxon>
        <taxon>Daphniidae</taxon>
        <taxon>Daphnia</taxon>
    </lineage>
</organism>
<dbReference type="InParanoid" id="E9G7F7"/>
<reference evidence="2 3" key="1">
    <citation type="journal article" date="2011" name="Science">
        <title>The ecoresponsive genome of Daphnia pulex.</title>
        <authorList>
            <person name="Colbourne J.K."/>
            <person name="Pfrender M.E."/>
            <person name="Gilbert D."/>
            <person name="Thomas W.K."/>
            <person name="Tucker A."/>
            <person name="Oakley T.H."/>
            <person name="Tokishita S."/>
            <person name="Aerts A."/>
            <person name="Arnold G.J."/>
            <person name="Basu M.K."/>
            <person name="Bauer D.J."/>
            <person name="Caceres C.E."/>
            <person name="Carmel L."/>
            <person name="Casola C."/>
            <person name="Choi J.H."/>
            <person name="Detter J.C."/>
            <person name="Dong Q."/>
            <person name="Dusheyko S."/>
            <person name="Eads B.D."/>
            <person name="Frohlich T."/>
            <person name="Geiler-Samerotte K.A."/>
            <person name="Gerlach D."/>
            <person name="Hatcher P."/>
            <person name="Jogdeo S."/>
            <person name="Krijgsveld J."/>
            <person name="Kriventseva E.V."/>
            <person name="Kultz D."/>
            <person name="Laforsch C."/>
            <person name="Lindquist E."/>
            <person name="Lopez J."/>
            <person name="Manak J.R."/>
            <person name="Muller J."/>
            <person name="Pangilinan J."/>
            <person name="Patwardhan R.P."/>
            <person name="Pitluck S."/>
            <person name="Pritham E.J."/>
            <person name="Rechtsteiner A."/>
            <person name="Rho M."/>
            <person name="Rogozin I.B."/>
            <person name="Sakarya O."/>
            <person name="Salamov A."/>
            <person name="Schaack S."/>
            <person name="Shapiro H."/>
            <person name="Shiga Y."/>
            <person name="Skalitzky C."/>
            <person name="Smith Z."/>
            <person name="Souvorov A."/>
            <person name="Sung W."/>
            <person name="Tang Z."/>
            <person name="Tsuchiya D."/>
            <person name="Tu H."/>
            <person name="Vos H."/>
            <person name="Wang M."/>
            <person name="Wolf Y.I."/>
            <person name="Yamagata H."/>
            <person name="Yamada T."/>
            <person name="Ye Y."/>
            <person name="Shaw J.R."/>
            <person name="Andrews J."/>
            <person name="Crease T.J."/>
            <person name="Tang H."/>
            <person name="Lucas S.M."/>
            <person name="Robertson H.M."/>
            <person name="Bork P."/>
            <person name="Koonin E.V."/>
            <person name="Zdobnov E.M."/>
            <person name="Grigoriev I.V."/>
            <person name="Lynch M."/>
            <person name="Boore J.L."/>
        </authorList>
    </citation>
    <scope>NUCLEOTIDE SEQUENCE [LARGE SCALE GENOMIC DNA]</scope>
</reference>
<dbReference type="InterPro" id="IPR013087">
    <property type="entry name" value="Znf_C2H2_type"/>
</dbReference>
<evidence type="ECO:0000259" key="1">
    <source>
        <dbReference type="PROSITE" id="PS00028"/>
    </source>
</evidence>
<gene>
    <name evidence="2" type="ORF">DAPPUDRAFT_314778</name>
</gene>
<dbReference type="Proteomes" id="UP000000305">
    <property type="component" value="Unassembled WGS sequence"/>
</dbReference>
<dbReference type="EMBL" id="GL732534">
    <property type="protein sequence ID" value="EFX84651.1"/>
    <property type="molecule type" value="Genomic_DNA"/>
</dbReference>
<keyword evidence="3" id="KW-1185">Reference proteome</keyword>